<dbReference type="KEGG" id="ful:C4N20_13555"/>
<dbReference type="InterPro" id="IPR008874">
    <property type="entry name" value="TraT_complement-R"/>
</dbReference>
<comment type="subcellular location">
    <subcellularLocation>
        <location evidence="1">Cell outer membrane</location>
        <topology evidence="1">Lipid-anchor</topology>
    </subcellularLocation>
</comment>
<evidence type="ECO:0000256" key="1">
    <source>
        <dbReference type="ARBA" id="ARBA00004459"/>
    </source>
</evidence>
<dbReference type="PROSITE" id="PS51257">
    <property type="entry name" value="PROKAR_LIPOPROTEIN"/>
    <property type="match status" value="1"/>
</dbReference>
<feature type="signal peptide" evidence="6">
    <location>
        <begin position="1"/>
        <end position="22"/>
    </location>
</feature>
<evidence type="ECO:0000313" key="7">
    <source>
        <dbReference type="EMBL" id="SQJ02335.1"/>
    </source>
</evidence>
<evidence type="ECO:0000256" key="2">
    <source>
        <dbReference type="ARBA" id="ARBA00022729"/>
    </source>
</evidence>
<dbReference type="Pfam" id="PF05818">
    <property type="entry name" value="TraT"/>
    <property type="match status" value="1"/>
</dbReference>
<dbReference type="RefSeq" id="WP_005977696.1">
    <property type="nucleotide sequence ID" value="NZ_BAABXY010000001.1"/>
</dbReference>
<feature type="chain" id="PRO_5043298123" evidence="6">
    <location>
        <begin position="23"/>
        <end position="237"/>
    </location>
</feature>
<sequence length="237" mass="25713">MKKYFLLVMTLMLLLLSGCSSLETAIKKRNLATETKLSETIWLSPENIMDKTVFVQVKNTSTSNLDMESEIKNTLIAKGYKIVSAPKNANYWLQVNILQLGKMDLKESQAALSGIAGAGIGAAIGGYNTGSVNTAVGWGLVGGAIGVLSDALVEDSYYTMITDILVSEKSNTKVNKLSVNATTQGTQGRNIYATEDDGNMNKYQTRVVSTANKMNLELPEAEPQLKNELIKTISNIF</sequence>
<dbReference type="GO" id="GO:0009279">
    <property type="term" value="C:cell outer membrane"/>
    <property type="evidence" value="ECO:0007669"/>
    <property type="project" value="UniProtKB-SubCell"/>
</dbReference>
<dbReference type="EMBL" id="LS483487">
    <property type="protein sequence ID" value="SQJ02335.1"/>
    <property type="molecule type" value="Genomic_DNA"/>
</dbReference>
<dbReference type="PIRSF" id="PIRSF002859">
    <property type="entry name" value="Lipo_traT"/>
    <property type="match status" value="1"/>
</dbReference>
<gene>
    <name evidence="7" type="ORF">NCTC12112_01278</name>
</gene>
<protein>
    <submittedName>
        <fullName evidence="7">Conjugal transfer surface exclusion protein TraT</fullName>
    </submittedName>
</protein>
<name>A0AAX1TV35_9FUSO</name>
<dbReference type="AlphaFoldDB" id="A0AAX1TV35"/>
<keyword evidence="3" id="KW-0472">Membrane</keyword>
<keyword evidence="2 6" id="KW-0732">Signal</keyword>
<evidence type="ECO:0000256" key="4">
    <source>
        <dbReference type="ARBA" id="ARBA00023139"/>
    </source>
</evidence>
<evidence type="ECO:0000256" key="3">
    <source>
        <dbReference type="ARBA" id="ARBA00023136"/>
    </source>
</evidence>
<organism evidence="7 8">
    <name type="scientific">Fusobacterium ulcerans</name>
    <dbReference type="NCBI Taxonomy" id="861"/>
    <lineage>
        <taxon>Bacteria</taxon>
        <taxon>Fusobacteriati</taxon>
        <taxon>Fusobacteriota</taxon>
        <taxon>Fusobacteriia</taxon>
        <taxon>Fusobacteriales</taxon>
        <taxon>Fusobacteriaceae</taxon>
        <taxon>Fusobacterium</taxon>
    </lineage>
</organism>
<evidence type="ECO:0000313" key="8">
    <source>
        <dbReference type="Proteomes" id="UP000249008"/>
    </source>
</evidence>
<accession>A0AAX1TV35</accession>
<evidence type="ECO:0000256" key="6">
    <source>
        <dbReference type="SAM" id="SignalP"/>
    </source>
</evidence>
<dbReference type="GeneID" id="78455847"/>
<keyword evidence="5" id="KW-0449">Lipoprotein</keyword>
<keyword evidence="4" id="KW-0564">Palmitate</keyword>
<dbReference type="Proteomes" id="UP000249008">
    <property type="component" value="Chromosome 1"/>
</dbReference>
<evidence type="ECO:0000256" key="5">
    <source>
        <dbReference type="ARBA" id="ARBA00023288"/>
    </source>
</evidence>
<reference evidence="7 8" key="1">
    <citation type="submission" date="2018-06" db="EMBL/GenBank/DDBJ databases">
        <authorList>
            <consortium name="Pathogen Informatics"/>
            <person name="Doyle S."/>
        </authorList>
    </citation>
    <scope>NUCLEOTIDE SEQUENCE [LARGE SCALE GENOMIC DNA]</scope>
    <source>
        <strain evidence="7 8">NCTC12112</strain>
    </source>
</reference>
<proteinExistence type="predicted"/>